<dbReference type="InterPro" id="IPR003594">
    <property type="entry name" value="HATPase_dom"/>
</dbReference>
<dbReference type="InterPro" id="IPR003661">
    <property type="entry name" value="HisK_dim/P_dom"/>
</dbReference>
<dbReference type="Gene3D" id="1.10.287.130">
    <property type="match status" value="1"/>
</dbReference>
<dbReference type="Pfam" id="PF13188">
    <property type="entry name" value="PAS_8"/>
    <property type="match status" value="1"/>
</dbReference>
<keyword evidence="3" id="KW-0597">Phosphoprotein</keyword>
<dbReference type="SUPFAM" id="SSF55874">
    <property type="entry name" value="ATPase domain of HSP90 chaperone/DNA topoisomerase II/histidine kinase"/>
    <property type="match status" value="1"/>
</dbReference>
<comment type="catalytic activity">
    <reaction evidence="1">
        <text>ATP + protein L-histidine = ADP + protein N-phospho-L-histidine.</text>
        <dbReference type="EC" id="2.7.13.3"/>
    </reaction>
</comment>
<keyword evidence="4" id="KW-0808">Transferase</keyword>
<keyword evidence="5" id="KW-0418">Kinase</keyword>
<organism evidence="7 8">
    <name type="scientific">Flavobacterium limi</name>
    <dbReference type="NCBI Taxonomy" id="2045105"/>
    <lineage>
        <taxon>Bacteria</taxon>
        <taxon>Pseudomonadati</taxon>
        <taxon>Bacteroidota</taxon>
        <taxon>Flavobacteriia</taxon>
        <taxon>Flavobacteriales</taxon>
        <taxon>Flavobacteriaceae</taxon>
        <taxon>Flavobacterium</taxon>
    </lineage>
</organism>
<dbReference type="SMART" id="SM00388">
    <property type="entry name" value="HisKA"/>
    <property type="match status" value="1"/>
</dbReference>
<accession>A0ABQ1UZS2</accession>
<dbReference type="InterPro" id="IPR036890">
    <property type="entry name" value="HATPase_C_sf"/>
</dbReference>
<dbReference type="InterPro" id="IPR052162">
    <property type="entry name" value="Sensor_kinase/Photoreceptor"/>
</dbReference>
<name>A0ABQ1UZS2_9FLAO</name>
<dbReference type="Proteomes" id="UP000655016">
    <property type="component" value="Unassembled WGS sequence"/>
</dbReference>
<dbReference type="InterPro" id="IPR005467">
    <property type="entry name" value="His_kinase_dom"/>
</dbReference>
<dbReference type="PANTHER" id="PTHR43304">
    <property type="entry name" value="PHYTOCHROME-LIKE PROTEIN CPH1"/>
    <property type="match status" value="1"/>
</dbReference>
<feature type="domain" description="Histidine kinase" evidence="6">
    <location>
        <begin position="284"/>
        <end position="497"/>
    </location>
</feature>
<dbReference type="Pfam" id="PF00512">
    <property type="entry name" value="HisKA"/>
    <property type="match status" value="1"/>
</dbReference>
<proteinExistence type="predicted"/>
<evidence type="ECO:0000256" key="3">
    <source>
        <dbReference type="ARBA" id="ARBA00022553"/>
    </source>
</evidence>
<dbReference type="InterPro" id="IPR004358">
    <property type="entry name" value="Sig_transdc_His_kin-like_C"/>
</dbReference>
<dbReference type="SUPFAM" id="SSF47384">
    <property type="entry name" value="Homodimeric domain of signal transducing histidine kinase"/>
    <property type="match status" value="1"/>
</dbReference>
<evidence type="ECO:0000256" key="5">
    <source>
        <dbReference type="ARBA" id="ARBA00022777"/>
    </source>
</evidence>
<dbReference type="RefSeq" id="WP_163396543.1">
    <property type="nucleotide sequence ID" value="NZ_BMKP01000014.1"/>
</dbReference>
<dbReference type="InterPro" id="IPR036097">
    <property type="entry name" value="HisK_dim/P_sf"/>
</dbReference>
<dbReference type="Gene3D" id="3.30.565.10">
    <property type="entry name" value="Histidine kinase-like ATPase, C-terminal domain"/>
    <property type="match status" value="1"/>
</dbReference>
<dbReference type="PRINTS" id="PR00344">
    <property type="entry name" value="BCTRLSENSOR"/>
</dbReference>
<protein>
    <recommendedName>
        <fullName evidence="2">histidine kinase</fullName>
        <ecNumber evidence="2">2.7.13.3</ecNumber>
    </recommendedName>
</protein>
<dbReference type="EC" id="2.7.13.3" evidence="2"/>
<dbReference type="SMART" id="SM00387">
    <property type="entry name" value="HATPase_c"/>
    <property type="match status" value="1"/>
</dbReference>
<dbReference type="Pfam" id="PF13426">
    <property type="entry name" value="PAS_9"/>
    <property type="match status" value="1"/>
</dbReference>
<dbReference type="EMBL" id="BMKP01000014">
    <property type="protein sequence ID" value="GGF29493.1"/>
    <property type="molecule type" value="Genomic_DNA"/>
</dbReference>
<sequence>MIELPDALREKILREVIDTAPFPIGVYTGHKMKIVLANQCMIETYGKGPNVIGQNYTEILPELENQLIFEQLRDVLKTGIPYEAKNSRVDIVVEGVLKPHYFNYNFTPIFGEDKQVYGVMNTAAEVTALNVSRQQTIEIEKRLRLAVESSQLGTFEIDLENGIITGSKRFLKFFGTPIKNSLTLPAVQKYIHSGDKNLWEESVEKMYSKGQLQCEIRIKIENAVQWIRLSGTLSESDNKENIIVGIAQDISEERQHSEELLKLVEQRTAELKRSNDDLKQFGHVISHDLKEPLRKISMFSNLLLESADSSHLSKIMQYAQKINKSSARVSEMIDAILNYSSSGSLDLNEIVDLNEVLQSVNEDLELKIKDKNAIVEYASMPHLCGSNTLLYQLFLNLISNSLKFSRPGSDPIIKIEYQTTHESLHIFITDNGIGIAAENSQRIFNTFERLHSKDEYEGTGLGLSLCRKIVERHKGEIKLIPSENQGAVFEIIFPINIICR</sequence>
<dbReference type="PANTHER" id="PTHR43304:SF1">
    <property type="entry name" value="PAC DOMAIN-CONTAINING PROTEIN"/>
    <property type="match status" value="1"/>
</dbReference>
<dbReference type="CDD" id="cd00130">
    <property type="entry name" value="PAS"/>
    <property type="match status" value="1"/>
</dbReference>
<evidence type="ECO:0000313" key="7">
    <source>
        <dbReference type="EMBL" id="GGF29493.1"/>
    </source>
</evidence>
<evidence type="ECO:0000256" key="1">
    <source>
        <dbReference type="ARBA" id="ARBA00000085"/>
    </source>
</evidence>
<evidence type="ECO:0000313" key="8">
    <source>
        <dbReference type="Proteomes" id="UP000655016"/>
    </source>
</evidence>
<evidence type="ECO:0000256" key="2">
    <source>
        <dbReference type="ARBA" id="ARBA00012438"/>
    </source>
</evidence>
<dbReference type="NCBIfam" id="TIGR00229">
    <property type="entry name" value="sensory_box"/>
    <property type="match status" value="1"/>
</dbReference>
<keyword evidence="8" id="KW-1185">Reference proteome</keyword>
<evidence type="ECO:0000259" key="6">
    <source>
        <dbReference type="PROSITE" id="PS50109"/>
    </source>
</evidence>
<dbReference type="Gene3D" id="3.30.450.20">
    <property type="entry name" value="PAS domain"/>
    <property type="match status" value="2"/>
</dbReference>
<dbReference type="InterPro" id="IPR000014">
    <property type="entry name" value="PAS"/>
</dbReference>
<dbReference type="SMART" id="SM00091">
    <property type="entry name" value="PAS"/>
    <property type="match status" value="2"/>
</dbReference>
<reference evidence="8" key="1">
    <citation type="journal article" date="2019" name="Int. J. Syst. Evol. Microbiol.">
        <title>The Global Catalogue of Microorganisms (GCM) 10K type strain sequencing project: providing services to taxonomists for standard genome sequencing and annotation.</title>
        <authorList>
            <consortium name="The Broad Institute Genomics Platform"/>
            <consortium name="The Broad Institute Genome Sequencing Center for Infectious Disease"/>
            <person name="Wu L."/>
            <person name="Ma J."/>
        </authorList>
    </citation>
    <scope>NUCLEOTIDE SEQUENCE [LARGE SCALE GENOMIC DNA]</scope>
    <source>
        <strain evidence="8">CGMCC 1.16060</strain>
    </source>
</reference>
<dbReference type="InterPro" id="IPR035965">
    <property type="entry name" value="PAS-like_dom_sf"/>
</dbReference>
<dbReference type="CDD" id="cd00082">
    <property type="entry name" value="HisKA"/>
    <property type="match status" value="1"/>
</dbReference>
<dbReference type="Pfam" id="PF02518">
    <property type="entry name" value="HATPase_c"/>
    <property type="match status" value="1"/>
</dbReference>
<dbReference type="SUPFAM" id="SSF55785">
    <property type="entry name" value="PYP-like sensor domain (PAS domain)"/>
    <property type="match status" value="2"/>
</dbReference>
<dbReference type="PROSITE" id="PS50109">
    <property type="entry name" value="HIS_KIN"/>
    <property type="match status" value="1"/>
</dbReference>
<comment type="caution">
    <text evidence="7">The sequence shown here is derived from an EMBL/GenBank/DDBJ whole genome shotgun (WGS) entry which is preliminary data.</text>
</comment>
<evidence type="ECO:0000256" key="4">
    <source>
        <dbReference type="ARBA" id="ARBA00022679"/>
    </source>
</evidence>
<gene>
    <name evidence="7" type="ORF">GCM10011518_43450</name>
</gene>